<dbReference type="Pfam" id="PF01569">
    <property type="entry name" value="PAP2"/>
    <property type="match status" value="1"/>
</dbReference>
<dbReference type="Gene3D" id="1.20.144.10">
    <property type="entry name" value="Phosphatidic acid phosphatase type 2/haloperoxidase"/>
    <property type="match status" value="1"/>
</dbReference>
<feature type="transmembrane region" description="Helical" evidence="1">
    <location>
        <begin position="26"/>
        <end position="50"/>
    </location>
</feature>
<evidence type="ECO:0000256" key="1">
    <source>
        <dbReference type="SAM" id="Phobius"/>
    </source>
</evidence>
<evidence type="ECO:0000313" key="4">
    <source>
        <dbReference type="Proteomes" id="UP000094412"/>
    </source>
</evidence>
<dbReference type="SUPFAM" id="SSF48317">
    <property type="entry name" value="Acid phosphatase/Vanadium-dependent haloperoxidase"/>
    <property type="match status" value="1"/>
</dbReference>
<feature type="transmembrane region" description="Helical" evidence="1">
    <location>
        <begin position="211"/>
        <end position="232"/>
    </location>
</feature>
<evidence type="ECO:0000259" key="2">
    <source>
        <dbReference type="SMART" id="SM00014"/>
    </source>
</evidence>
<feature type="domain" description="Phosphatidic acid phosphatase type 2/haloperoxidase" evidence="2">
    <location>
        <begin position="112"/>
        <end position="224"/>
    </location>
</feature>
<protein>
    <recommendedName>
        <fullName evidence="2">Phosphatidic acid phosphatase type 2/haloperoxidase domain-containing protein</fullName>
    </recommendedName>
</protein>
<gene>
    <name evidence="3" type="ORF">QV13_19185</name>
</gene>
<feature type="transmembrane region" description="Helical" evidence="1">
    <location>
        <begin position="77"/>
        <end position="97"/>
    </location>
</feature>
<dbReference type="InterPro" id="IPR036938">
    <property type="entry name" value="PAP2/HPO_sf"/>
</dbReference>
<proteinExistence type="predicted"/>
<comment type="caution">
    <text evidence="3">The sequence shown here is derived from an EMBL/GenBank/DDBJ whole genome shotgun (WGS) entry which is preliminary data.</text>
</comment>
<feature type="transmembrane region" description="Helical" evidence="1">
    <location>
        <begin position="109"/>
        <end position="133"/>
    </location>
</feature>
<dbReference type="Proteomes" id="UP000094412">
    <property type="component" value="Unassembled WGS sequence"/>
</dbReference>
<keyword evidence="1" id="KW-0812">Transmembrane</keyword>
<dbReference type="EMBL" id="MDEO01000035">
    <property type="protein sequence ID" value="OCX15121.1"/>
    <property type="molecule type" value="Genomic_DNA"/>
</dbReference>
<dbReference type="PANTHER" id="PTHR14969">
    <property type="entry name" value="SPHINGOSINE-1-PHOSPHATE PHOSPHOHYDROLASE"/>
    <property type="match status" value="1"/>
</dbReference>
<dbReference type="AlphaFoldDB" id="A0A1C2DK15"/>
<organism evidence="3 4">
    <name type="scientific">Mesorhizobium hungaricum</name>
    <dbReference type="NCBI Taxonomy" id="1566387"/>
    <lineage>
        <taxon>Bacteria</taxon>
        <taxon>Pseudomonadati</taxon>
        <taxon>Pseudomonadota</taxon>
        <taxon>Alphaproteobacteria</taxon>
        <taxon>Hyphomicrobiales</taxon>
        <taxon>Phyllobacteriaceae</taxon>
        <taxon>Mesorhizobium</taxon>
    </lineage>
</organism>
<name>A0A1C2DK15_9HYPH</name>
<reference evidence="3 4" key="1">
    <citation type="submission" date="2016-08" db="EMBL/GenBank/DDBJ databases">
        <title>Whole genome sequence of Mesorhizobium sp. strain UASWS1009 isolated from industrial sewage.</title>
        <authorList>
            <person name="Crovadore J."/>
            <person name="Calmin G."/>
            <person name="Chablais R."/>
            <person name="Cochard B."/>
            <person name="Lefort F."/>
        </authorList>
    </citation>
    <scope>NUCLEOTIDE SEQUENCE [LARGE SCALE GENOMIC DNA]</scope>
    <source>
        <strain evidence="3 4">UASWS1009</strain>
    </source>
</reference>
<evidence type="ECO:0000313" key="3">
    <source>
        <dbReference type="EMBL" id="OCX15121.1"/>
    </source>
</evidence>
<dbReference type="STRING" id="1566387.QV13_19185"/>
<feature type="transmembrane region" description="Helical" evidence="1">
    <location>
        <begin position="153"/>
        <end position="180"/>
    </location>
</feature>
<keyword evidence="1" id="KW-1133">Transmembrane helix</keyword>
<sequence>MLARSRQNSSATFAIIGRRFRVRPALYGHISWWPWAAGIALLAAFAAAFLDQASVRNWHEIFGASGEILTQLGLGQWYLWPAAGWLLVANQIDWASLRREKLMAVYNRTCIAMFVLVGVGLPGLLNIVLKIVFGRARPKLFAQEGAFSFHPGAVNAVYASFPSGHATTMGSVAGVLVLLFPRAKYPILALCMAITATRVVVGAHYPSDTIVGFGMGFGLAVATGLVFARLGFLFRTMPAGLPVLKRTVWGSRRKTALA</sequence>
<dbReference type="InterPro" id="IPR000326">
    <property type="entry name" value="PAP2/HPO"/>
</dbReference>
<dbReference type="PANTHER" id="PTHR14969:SF13">
    <property type="entry name" value="AT30094P"/>
    <property type="match status" value="1"/>
</dbReference>
<feature type="transmembrane region" description="Helical" evidence="1">
    <location>
        <begin position="187"/>
        <end position="205"/>
    </location>
</feature>
<keyword evidence="1" id="KW-0472">Membrane</keyword>
<accession>A0A1C2DK15</accession>
<dbReference type="SMART" id="SM00014">
    <property type="entry name" value="acidPPc"/>
    <property type="match status" value="1"/>
</dbReference>
<dbReference type="OrthoDB" id="9780507at2"/>
<keyword evidence="4" id="KW-1185">Reference proteome</keyword>